<comment type="similarity">
    <text evidence="1">Belongs to the ABC transporter superfamily.</text>
</comment>
<dbReference type="SMART" id="SM00382">
    <property type="entry name" value="AAA"/>
    <property type="match status" value="1"/>
</dbReference>
<evidence type="ECO:0000313" key="7">
    <source>
        <dbReference type="EMBL" id="MCO1658550.1"/>
    </source>
</evidence>
<keyword evidence="3" id="KW-0547">Nucleotide-binding</keyword>
<dbReference type="PANTHER" id="PTHR43776:SF7">
    <property type="entry name" value="D,D-DIPEPTIDE TRANSPORT ATP-BINDING PROTEIN DDPF-RELATED"/>
    <property type="match status" value="1"/>
</dbReference>
<dbReference type="NCBIfam" id="TIGR01727">
    <property type="entry name" value="oligo_HPY"/>
    <property type="match status" value="1"/>
</dbReference>
<dbReference type="RefSeq" id="WP_252442610.1">
    <property type="nucleotide sequence ID" value="NZ_JAGSOV010000055.1"/>
</dbReference>
<dbReference type="PROSITE" id="PS50893">
    <property type="entry name" value="ABC_TRANSPORTER_2"/>
    <property type="match status" value="1"/>
</dbReference>
<organism evidence="7 8">
    <name type="scientific">Pseudonocardia humida</name>
    <dbReference type="NCBI Taxonomy" id="2800819"/>
    <lineage>
        <taxon>Bacteria</taxon>
        <taxon>Bacillati</taxon>
        <taxon>Actinomycetota</taxon>
        <taxon>Actinomycetes</taxon>
        <taxon>Pseudonocardiales</taxon>
        <taxon>Pseudonocardiaceae</taxon>
        <taxon>Pseudonocardia</taxon>
    </lineage>
</organism>
<gene>
    <name evidence="7" type="ORF">KDL28_26140</name>
</gene>
<keyword evidence="8" id="KW-1185">Reference proteome</keyword>
<keyword evidence="2" id="KW-0813">Transport</keyword>
<dbReference type="InterPro" id="IPR027417">
    <property type="entry name" value="P-loop_NTPase"/>
</dbReference>
<reference evidence="7" key="1">
    <citation type="submission" date="2021-04" db="EMBL/GenBank/DDBJ databases">
        <title>Pseudonocardia sp. nov., isolated from sandy soil of mangrove forest.</title>
        <authorList>
            <person name="Zan Z."/>
            <person name="Huang R."/>
            <person name="Liu W."/>
        </authorList>
    </citation>
    <scope>NUCLEOTIDE SEQUENCE</scope>
    <source>
        <strain evidence="7">S2-4</strain>
    </source>
</reference>
<keyword evidence="4 7" id="KW-0067">ATP-binding</keyword>
<dbReference type="InterPro" id="IPR050319">
    <property type="entry name" value="ABC_transp_ATP-bind"/>
</dbReference>
<dbReference type="PANTHER" id="PTHR43776">
    <property type="entry name" value="TRANSPORT ATP-BINDING PROTEIN"/>
    <property type="match status" value="1"/>
</dbReference>
<evidence type="ECO:0000259" key="6">
    <source>
        <dbReference type="PROSITE" id="PS50893"/>
    </source>
</evidence>
<name>A0ABT1A6F4_9PSEU</name>
<protein>
    <submittedName>
        <fullName evidence="7">ABC transporter ATP-binding protein</fullName>
    </submittedName>
</protein>
<evidence type="ECO:0000256" key="2">
    <source>
        <dbReference type="ARBA" id="ARBA00022448"/>
    </source>
</evidence>
<dbReference type="GO" id="GO:0005524">
    <property type="term" value="F:ATP binding"/>
    <property type="evidence" value="ECO:0007669"/>
    <property type="project" value="UniProtKB-KW"/>
</dbReference>
<accession>A0ABT1A6F4</accession>
<evidence type="ECO:0000256" key="1">
    <source>
        <dbReference type="ARBA" id="ARBA00005417"/>
    </source>
</evidence>
<dbReference type="Pfam" id="PF08352">
    <property type="entry name" value="oligo_HPY"/>
    <property type="match status" value="1"/>
</dbReference>
<dbReference type="CDD" id="cd03257">
    <property type="entry name" value="ABC_NikE_OppD_transporters"/>
    <property type="match status" value="1"/>
</dbReference>
<dbReference type="InterPro" id="IPR013563">
    <property type="entry name" value="Oligopep_ABC_C"/>
</dbReference>
<dbReference type="InterPro" id="IPR003439">
    <property type="entry name" value="ABC_transporter-like_ATP-bd"/>
</dbReference>
<dbReference type="EMBL" id="JAGSOV010000055">
    <property type="protein sequence ID" value="MCO1658550.1"/>
    <property type="molecule type" value="Genomic_DNA"/>
</dbReference>
<feature type="domain" description="ABC transporter" evidence="6">
    <location>
        <begin position="5"/>
        <end position="255"/>
    </location>
</feature>
<dbReference type="Pfam" id="PF00005">
    <property type="entry name" value="ABC_tran"/>
    <property type="match status" value="1"/>
</dbReference>
<feature type="region of interest" description="Disordered" evidence="5">
    <location>
        <begin position="317"/>
        <end position="342"/>
    </location>
</feature>
<evidence type="ECO:0000256" key="3">
    <source>
        <dbReference type="ARBA" id="ARBA00022741"/>
    </source>
</evidence>
<evidence type="ECO:0000313" key="8">
    <source>
        <dbReference type="Proteomes" id="UP001165283"/>
    </source>
</evidence>
<dbReference type="PROSITE" id="PS00211">
    <property type="entry name" value="ABC_TRANSPORTER_1"/>
    <property type="match status" value="1"/>
</dbReference>
<sequence>MTALLEVSNLAKAFPARRTGFGRARAWVHAVRDVSFAVEHGRTLGVVGESGSGKSTAARLLLGLVRPDAGTVRLGEVDVLAARGADLHALRRRMPMVFQDPYSSLDPTWVVRDIVTEPLRLVGERSRPVLGARAEELLELVGLAPAFARRYPHELSGGQRQRIALARALACEPDLVVLDEAVAALDVSTRAGIINLLQDLQDRLGVGYLFISHDLALVRVVSHDLAVMYLGRIVESGPTEQVYARPAHPYTRALIAAAPVPDPVVQRARDRPPVRGEVPSALAVPSGCAFHTRCPLATDVCRTTEPPEVAIAPGHTAACHHTESVPGPRSEPVPEPVLKGTS</sequence>
<dbReference type="Proteomes" id="UP001165283">
    <property type="component" value="Unassembled WGS sequence"/>
</dbReference>
<evidence type="ECO:0000256" key="5">
    <source>
        <dbReference type="SAM" id="MobiDB-lite"/>
    </source>
</evidence>
<dbReference type="InterPro" id="IPR003593">
    <property type="entry name" value="AAA+_ATPase"/>
</dbReference>
<dbReference type="SUPFAM" id="SSF52540">
    <property type="entry name" value="P-loop containing nucleoside triphosphate hydrolases"/>
    <property type="match status" value="1"/>
</dbReference>
<evidence type="ECO:0000256" key="4">
    <source>
        <dbReference type="ARBA" id="ARBA00022840"/>
    </source>
</evidence>
<dbReference type="Gene3D" id="3.40.50.300">
    <property type="entry name" value="P-loop containing nucleotide triphosphate hydrolases"/>
    <property type="match status" value="1"/>
</dbReference>
<dbReference type="InterPro" id="IPR017871">
    <property type="entry name" value="ABC_transporter-like_CS"/>
</dbReference>
<comment type="caution">
    <text evidence="7">The sequence shown here is derived from an EMBL/GenBank/DDBJ whole genome shotgun (WGS) entry which is preliminary data.</text>
</comment>
<proteinExistence type="inferred from homology"/>